<comment type="caution">
    <text evidence="2">The sequence shown here is derived from an EMBL/GenBank/DDBJ whole genome shotgun (WGS) entry which is preliminary data.</text>
</comment>
<evidence type="ECO:0000313" key="3">
    <source>
        <dbReference type="Proteomes" id="UP000838763"/>
    </source>
</evidence>
<feature type="region of interest" description="Disordered" evidence="1">
    <location>
        <begin position="73"/>
        <end position="186"/>
    </location>
</feature>
<dbReference type="Proteomes" id="UP000838763">
    <property type="component" value="Unassembled WGS sequence"/>
</dbReference>
<dbReference type="AlphaFoldDB" id="A0A9P1MG24"/>
<keyword evidence="3" id="KW-1185">Reference proteome</keyword>
<protein>
    <submittedName>
        <fullName evidence="2">Uncharacterized protein</fullName>
    </submittedName>
</protein>
<feature type="compositionally biased region" description="Pro residues" evidence="1">
    <location>
        <begin position="166"/>
        <end position="180"/>
    </location>
</feature>
<evidence type="ECO:0000313" key="2">
    <source>
        <dbReference type="EMBL" id="CAI4219403.1"/>
    </source>
</evidence>
<gene>
    <name evidence="2" type="ORF">PPNO1_LOCUS8968</name>
</gene>
<sequence>MTAPGGRRGLAAPAGGLDDYHYYGGGGGDWYGSAGSAHRTEGVSGIEKSGLRSVIDRKSDDVRKGIAKTFMLGRKKSREDKGKGLEISLGRGGGGAVAGAATEARSTVGITPETDREIYGSPRAEHNMCTSPPHHGPPVAGNVGSSYHGHQHLADPWDAMGSRMPLPSPPPLRELPPLPPHARKGH</sequence>
<evidence type="ECO:0000256" key="1">
    <source>
        <dbReference type="SAM" id="MobiDB-lite"/>
    </source>
</evidence>
<organism evidence="2 3">
    <name type="scientific">Parascedosporium putredinis</name>
    <dbReference type="NCBI Taxonomy" id="1442378"/>
    <lineage>
        <taxon>Eukaryota</taxon>
        <taxon>Fungi</taxon>
        <taxon>Dikarya</taxon>
        <taxon>Ascomycota</taxon>
        <taxon>Pezizomycotina</taxon>
        <taxon>Sordariomycetes</taxon>
        <taxon>Hypocreomycetidae</taxon>
        <taxon>Microascales</taxon>
        <taxon>Microascaceae</taxon>
        <taxon>Parascedosporium</taxon>
    </lineage>
</organism>
<name>A0A9P1MG24_9PEZI</name>
<proteinExistence type="predicted"/>
<feature type="compositionally biased region" description="Basic and acidic residues" evidence="1">
    <location>
        <begin position="113"/>
        <end position="126"/>
    </location>
</feature>
<dbReference type="OrthoDB" id="5302380at2759"/>
<reference evidence="2" key="1">
    <citation type="submission" date="2022-11" db="EMBL/GenBank/DDBJ databases">
        <authorList>
            <person name="Scott C."/>
            <person name="Bruce N."/>
        </authorList>
    </citation>
    <scope>NUCLEOTIDE SEQUENCE</scope>
</reference>
<accession>A0A9P1MG24</accession>
<dbReference type="EMBL" id="CALLCH030000019">
    <property type="protein sequence ID" value="CAI4219403.1"/>
    <property type="molecule type" value="Genomic_DNA"/>
</dbReference>